<evidence type="ECO:0000313" key="4">
    <source>
        <dbReference type="Proteomes" id="UP000005824"/>
    </source>
</evidence>
<accession>B4CWY1</accession>
<evidence type="ECO:0000259" key="2">
    <source>
        <dbReference type="Pfam" id="PF08787"/>
    </source>
</evidence>
<protein>
    <submittedName>
        <fullName evidence="3">Alginate lyase 2</fullName>
    </submittedName>
</protein>
<comment type="caution">
    <text evidence="3">The sequence shown here is derived from an EMBL/GenBank/DDBJ whole genome shotgun (WGS) entry which is preliminary data.</text>
</comment>
<evidence type="ECO:0000256" key="1">
    <source>
        <dbReference type="SAM" id="SignalP"/>
    </source>
</evidence>
<dbReference type="Gene3D" id="2.60.120.200">
    <property type="match status" value="1"/>
</dbReference>
<dbReference type="STRING" id="497964.CfE428DRAFT_1594"/>
<dbReference type="eggNOG" id="COG5297">
    <property type="taxonomic scope" value="Bacteria"/>
</dbReference>
<dbReference type="GO" id="GO:0016829">
    <property type="term" value="F:lyase activity"/>
    <property type="evidence" value="ECO:0007669"/>
    <property type="project" value="UniProtKB-KW"/>
</dbReference>
<dbReference type="AlphaFoldDB" id="B4CWY1"/>
<dbReference type="EMBL" id="ABVL01000003">
    <property type="protein sequence ID" value="EDY21301.1"/>
    <property type="molecule type" value="Genomic_DNA"/>
</dbReference>
<dbReference type="Proteomes" id="UP000005824">
    <property type="component" value="Unassembled WGS sequence"/>
</dbReference>
<dbReference type="InterPro" id="IPR013320">
    <property type="entry name" value="ConA-like_dom_sf"/>
</dbReference>
<name>B4CWY1_9BACT</name>
<organism evidence="3 4">
    <name type="scientific">Chthoniobacter flavus Ellin428</name>
    <dbReference type="NCBI Taxonomy" id="497964"/>
    <lineage>
        <taxon>Bacteria</taxon>
        <taxon>Pseudomonadati</taxon>
        <taxon>Verrucomicrobiota</taxon>
        <taxon>Spartobacteria</taxon>
        <taxon>Chthoniobacterales</taxon>
        <taxon>Chthoniobacteraceae</taxon>
        <taxon>Chthoniobacter</taxon>
    </lineage>
</organism>
<feature type="signal peptide" evidence="1">
    <location>
        <begin position="1"/>
        <end position="19"/>
    </location>
</feature>
<keyword evidence="3" id="KW-0456">Lyase</keyword>
<evidence type="ECO:0000313" key="3">
    <source>
        <dbReference type="EMBL" id="EDY21301.1"/>
    </source>
</evidence>
<reference evidence="3 4" key="1">
    <citation type="journal article" date="2011" name="J. Bacteriol.">
        <title>Genome sequence of Chthoniobacter flavus Ellin428, an aerobic heterotrophic soil bacterium.</title>
        <authorList>
            <person name="Kant R."/>
            <person name="van Passel M.W."/>
            <person name="Palva A."/>
            <person name="Lucas S."/>
            <person name="Lapidus A."/>
            <person name="Glavina Del Rio T."/>
            <person name="Dalin E."/>
            <person name="Tice H."/>
            <person name="Bruce D."/>
            <person name="Goodwin L."/>
            <person name="Pitluck S."/>
            <person name="Larimer F.W."/>
            <person name="Land M.L."/>
            <person name="Hauser L."/>
            <person name="Sangwan P."/>
            <person name="de Vos W.M."/>
            <person name="Janssen P.H."/>
            <person name="Smidt H."/>
        </authorList>
    </citation>
    <scope>NUCLEOTIDE SEQUENCE [LARGE SCALE GENOMIC DNA]</scope>
    <source>
        <strain evidence="3 4">Ellin428</strain>
    </source>
</reference>
<keyword evidence="4" id="KW-1185">Reference proteome</keyword>
<keyword evidence="1" id="KW-0732">Signal</keyword>
<dbReference type="SUPFAM" id="SSF49899">
    <property type="entry name" value="Concanavalin A-like lectins/glucanases"/>
    <property type="match status" value="1"/>
</dbReference>
<dbReference type="InParanoid" id="B4CWY1"/>
<gene>
    <name evidence="3" type="ORF">CfE428DRAFT_1594</name>
</gene>
<feature type="domain" description="Alginate lyase 2" evidence="2">
    <location>
        <begin position="31"/>
        <end position="226"/>
    </location>
</feature>
<dbReference type="Pfam" id="PF08787">
    <property type="entry name" value="Alginate_lyase2"/>
    <property type="match status" value="1"/>
</dbReference>
<sequence precursor="true">MKKSLFALTALYFCSAVSAFCGDTAPPAQAFDLHAWKLQVPGPLEVKDLRNYSSGYFFLNDSKEMVFSLDAAEKGTTPNTHYVRSELRHLPNWTVEENHTLTGEVRVVSHLQPDKLTVLQIHGITLEGDNAPPLLRIAVNHGSLYAAVKPDNSGDKTDMVLLKKDLKGDYAKVSIIVKGGQLHIAVDGQEKLVRDLSYWKFANYFKAGLYPQATKGTAQVFFRSLKAE</sequence>
<dbReference type="InterPro" id="IPR014895">
    <property type="entry name" value="Alginate_lyase_2"/>
</dbReference>
<dbReference type="RefSeq" id="WP_006978920.1">
    <property type="nucleotide sequence ID" value="NZ_ABVL01000003.1"/>
</dbReference>
<feature type="chain" id="PRO_5002802431" evidence="1">
    <location>
        <begin position="20"/>
        <end position="228"/>
    </location>
</feature>
<proteinExistence type="predicted"/>